<accession>A0A7C5DVQ6</accession>
<evidence type="ECO:0000256" key="4">
    <source>
        <dbReference type="ARBA" id="ARBA00022840"/>
    </source>
</evidence>
<proteinExistence type="inferred from homology"/>
<dbReference type="SMART" id="SM00382">
    <property type="entry name" value="AAA"/>
    <property type="match status" value="1"/>
</dbReference>
<dbReference type="PANTHER" id="PTHR42711:SF5">
    <property type="entry name" value="ABC TRANSPORTER ATP-BINDING PROTEIN NATA"/>
    <property type="match status" value="1"/>
</dbReference>
<dbReference type="GO" id="GO:0005524">
    <property type="term" value="F:ATP binding"/>
    <property type="evidence" value="ECO:0007669"/>
    <property type="project" value="UniProtKB-KW"/>
</dbReference>
<gene>
    <name evidence="6" type="ORF">ENL26_02570</name>
</gene>
<dbReference type="Proteomes" id="UP000886129">
    <property type="component" value="Unassembled WGS sequence"/>
</dbReference>
<dbReference type="CDD" id="cd03230">
    <property type="entry name" value="ABC_DR_subfamily_A"/>
    <property type="match status" value="1"/>
</dbReference>
<dbReference type="PANTHER" id="PTHR42711">
    <property type="entry name" value="ABC TRANSPORTER ATP-BINDING PROTEIN"/>
    <property type="match status" value="1"/>
</dbReference>
<dbReference type="InterPro" id="IPR050763">
    <property type="entry name" value="ABC_transporter_ATP-binding"/>
</dbReference>
<dbReference type="PROSITE" id="PS50893">
    <property type="entry name" value="ABC_TRANSPORTER_2"/>
    <property type="match status" value="1"/>
</dbReference>
<dbReference type="Pfam" id="PF00005">
    <property type="entry name" value="ABC_tran"/>
    <property type="match status" value="1"/>
</dbReference>
<evidence type="ECO:0000256" key="2">
    <source>
        <dbReference type="ARBA" id="ARBA00022448"/>
    </source>
</evidence>
<keyword evidence="4 6" id="KW-0067">ATP-binding</keyword>
<feature type="domain" description="ABC transporter" evidence="5">
    <location>
        <begin position="2"/>
        <end position="237"/>
    </location>
</feature>
<dbReference type="Gene3D" id="3.40.50.300">
    <property type="entry name" value="P-loop containing nucleotide triphosphate hydrolases"/>
    <property type="match status" value="1"/>
</dbReference>
<dbReference type="InterPro" id="IPR003439">
    <property type="entry name" value="ABC_transporter-like_ATP-bd"/>
</dbReference>
<dbReference type="SUPFAM" id="SSF52540">
    <property type="entry name" value="P-loop containing nucleoside triphosphate hydrolases"/>
    <property type="match status" value="1"/>
</dbReference>
<evidence type="ECO:0000256" key="3">
    <source>
        <dbReference type="ARBA" id="ARBA00022741"/>
    </source>
</evidence>
<keyword evidence="3" id="KW-0547">Nucleotide-binding</keyword>
<dbReference type="AlphaFoldDB" id="A0A7C5DVQ6"/>
<evidence type="ECO:0000256" key="1">
    <source>
        <dbReference type="ARBA" id="ARBA00005417"/>
    </source>
</evidence>
<dbReference type="InterPro" id="IPR027417">
    <property type="entry name" value="P-loop_NTPase"/>
</dbReference>
<comment type="similarity">
    <text evidence="1">Belongs to the ABC transporter superfamily.</text>
</comment>
<organism evidence="6">
    <name type="scientific">Kosmotoga arenicorallina</name>
    <dbReference type="NCBI Taxonomy" id="688066"/>
    <lineage>
        <taxon>Bacteria</taxon>
        <taxon>Thermotogati</taxon>
        <taxon>Thermotogota</taxon>
        <taxon>Thermotogae</taxon>
        <taxon>Kosmotogales</taxon>
        <taxon>Kosmotogaceae</taxon>
        <taxon>Kosmotoga</taxon>
    </lineage>
</organism>
<dbReference type="GO" id="GO:0016887">
    <property type="term" value="F:ATP hydrolysis activity"/>
    <property type="evidence" value="ECO:0007669"/>
    <property type="project" value="InterPro"/>
</dbReference>
<evidence type="ECO:0000313" key="6">
    <source>
        <dbReference type="EMBL" id="HHF08641.1"/>
    </source>
</evidence>
<dbReference type="EMBL" id="DRTH01000155">
    <property type="protein sequence ID" value="HHF08641.1"/>
    <property type="molecule type" value="Genomic_DNA"/>
</dbReference>
<protein>
    <submittedName>
        <fullName evidence="6">ABC transporter ATP-binding protein</fullName>
    </submittedName>
</protein>
<dbReference type="InterPro" id="IPR003593">
    <property type="entry name" value="AAA+_ATPase"/>
</dbReference>
<comment type="caution">
    <text evidence="6">The sequence shown here is derived from an EMBL/GenBank/DDBJ whole genome shotgun (WGS) entry which is preliminary data.</text>
</comment>
<reference evidence="6" key="1">
    <citation type="journal article" date="2020" name="mSystems">
        <title>Genome- and Community-Level Interaction Insights into Carbon Utilization and Element Cycling Functions of Hydrothermarchaeota in Hydrothermal Sediment.</title>
        <authorList>
            <person name="Zhou Z."/>
            <person name="Liu Y."/>
            <person name="Xu W."/>
            <person name="Pan J."/>
            <person name="Luo Z.H."/>
            <person name="Li M."/>
        </authorList>
    </citation>
    <scope>NUCLEOTIDE SEQUENCE [LARGE SCALE GENOMIC DNA]</scope>
    <source>
        <strain evidence="6">HyVt-80</strain>
    </source>
</reference>
<sequence length="309" mass="34399">MIRVKELWRVYHYKKKTVNAVQGISFKVNKGEIVAFLGPNGAGKTTTIKCLCGIIIPTKGEVRVCGQDPVKKPHKVAAHVGAILEGNRNINWKADPVENIRYFATRRGVPWKVAKKMAVEIVEMLGLSEKIGVPSEKLSRGMQQKVALGVALAHQPEVLLLDEPTLGLDYDASRFMIDYILKLKEQGKAILLTTHQLNIAEKLADRVMIIDRGKIVVDKTLEDLKKEASKNILTLSIDNENLDKAKEKLQDNGFKAEKSGGALDVQYAEPEQLYKIMELLKPIPINGLKTCSPTLEDIFASFKEGNMNE</sequence>
<keyword evidence="2" id="KW-0813">Transport</keyword>
<name>A0A7C5DVQ6_9BACT</name>
<evidence type="ECO:0000259" key="5">
    <source>
        <dbReference type="PROSITE" id="PS50893"/>
    </source>
</evidence>